<evidence type="ECO:0000313" key="2">
    <source>
        <dbReference type="EMBL" id="PIR87907.1"/>
    </source>
</evidence>
<organism evidence="2 3">
    <name type="scientific">Candidatus Harrisonbacteria bacterium CG10_big_fil_rev_8_21_14_0_10_45_28</name>
    <dbReference type="NCBI Taxonomy" id="1974586"/>
    <lineage>
        <taxon>Bacteria</taxon>
        <taxon>Candidatus Harrisoniibacteriota</taxon>
    </lineage>
</organism>
<dbReference type="Proteomes" id="UP000230903">
    <property type="component" value="Unassembled WGS sequence"/>
</dbReference>
<feature type="domain" description="Glycosyl transferase family 1" evidence="1">
    <location>
        <begin position="72"/>
        <end position="237"/>
    </location>
</feature>
<sequence>MTRYWCGAIQALPIGSLFSAPGPAGRRFFFTAIPICLKFRVPGRTRLKDCCSLYFLRGFPRFSPSASQTGRKEEIRKKLNLPLKIPVILYVGKIYKGKGAFDLLRAFEKISATSEAALVFVGEGKEKILLENYVKEKNIKNAYFTGFKNQSELPGFYAVSDIFVFPSKIDSWGLVVNEAMASGLPVVSASFAGVSYDLIRQDYNGFVYKAGDAEELKIYIEKLAENPALRDKMGKNSLKIISSWNYDACVEGILKALKYVSKS</sequence>
<dbReference type="Pfam" id="PF00534">
    <property type="entry name" value="Glycos_transf_1"/>
    <property type="match status" value="1"/>
</dbReference>
<comment type="caution">
    <text evidence="2">The sequence shown here is derived from an EMBL/GenBank/DDBJ whole genome shotgun (WGS) entry which is preliminary data.</text>
</comment>
<dbReference type="SUPFAM" id="SSF53756">
    <property type="entry name" value="UDP-Glycosyltransferase/glycogen phosphorylase"/>
    <property type="match status" value="1"/>
</dbReference>
<dbReference type="EMBL" id="PFBC01000033">
    <property type="protein sequence ID" value="PIR87907.1"/>
    <property type="molecule type" value="Genomic_DNA"/>
</dbReference>
<protein>
    <recommendedName>
        <fullName evidence="1">Glycosyl transferase family 1 domain-containing protein</fullName>
    </recommendedName>
</protein>
<dbReference type="Gene3D" id="3.40.50.2000">
    <property type="entry name" value="Glycogen Phosphorylase B"/>
    <property type="match status" value="1"/>
</dbReference>
<evidence type="ECO:0000313" key="3">
    <source>
        <dbReference type="Proteomes" id="UP000230903"/>
    </source>
</evidence>
<dbReference type="PANTHER" id="PTHR45947:SF3">
    <property type="entry name" value="SULFOQUINOVOSYL TRANSFERASE SQD2"/>
    <property type="match status" value="1"/>
</dbReference>
<name>A0A2H0UNA9_9BACT</name>
<evidence type="ECO:0000259" key="1">
    <source>
        <dbReference type="Pfam" id="PF00534"/>
    </source>
</evidence>
<dbReference type="InterPro" id="IPR001296">
    <property type="entry name" value="Glyco_trans_1"/>
</dbReference>
<proteinExistence type="predicted"/>
<reference evidence="3" key="1">
    <citation type="submission" date="2017-09" db="EMBL/GenBank/DDBJ databases">
        <title>Depth-based differentiation of microbial function through sediment-hosted aquifers and enrichment of novel symbionts in the deep terrestrial subsurface.</title>
        <authorList>
            <person name="Probst A.J."/>
            <person name="Ladd B."/>
            <person name="Jarett J.K."/>
            <person name="Geller-Mcgrath D.E."/>
            <person name="Sieber C.M.K."/>
            <person name="Emerson J.B."/>
            <person name="Anantharaman K."/>
            <person name="Thomas B.C."/>
            <person name="Malmstrom R."/>
            <person name="Stieglmeier M."/>
            <person name="Klingl A."/>
            <person name="Woyke T."/>
            <person name="Ryan C.M."/>
            <person name="Banfield J.F."/>
        </authorList>
    </citation>
    <scope>NUCLEOTIDE SEQUENCE [LARGE SCALE GENOMIC DNA]</scope>
</reference>
<dbReference type="PANTHER" id="PTHR45947">
    <property type="entry name" value="SULFOQUINOVOSYL TRANSFERASE SQD2"/>
    <property type="match status" value="1"/>
</dbReference>
<dbReference type="AlphaFoldDB" id="A0A2H0UNA9"/>
<dbReference type="InterPro" id="IPR050194">
    <property type="entry name" value="Glycosyltransferase_grp1"/>
</dbReference>
<dbReference type="GO" id="GO:0016757">
    <property type="term" value="F:glycosyltransferase activity"/>
    <property type="evidence" value="ECO:0007669"/>
    <property type="project" value="InterPro"/>
</dbReference>
<accession>A0A2H0UNA9</accession>
<gene>
    <name evidence="2" type="ORF">COU10_02010</name>
</gene>